<feature type="domain" description="DUF1330" evidence="1">
    <location>
        <begin position="3"/>
        <end position="96"/>
    </location>
</feature>
<name>A0A318SKX0_9BURK</name>
<sequence length="96" mass="10558">MSSGYIIATVQVTDPTQYEDYKKWSTEAMRVHGAEVCVRGGALTVIEGDWSPSRLVVLKFPSYQKAQDFAASPEYDKARIARQGAAIMQMVAVEGV</sequence>
<protein>
    <submittedName>
        <fullName evidence="2">Uncharacterized protein (DUF1330 family)</fullName>
    </submittedName>
</protein>
<dbReference type="SUPFAM" id="SSF54909">
    <property type="entry name" value="Dimeric alpha+beta barrel"/>
    <property type="match status" value="1"/>
</dbReference>
<proteinExistence type="predicted"/>
<evidence type="ECO:0000259" key="1">
    <source>
        <dbReference type="Pfam" id="PF07045"/>
    </source>
</evidence>
<dbReference type="AlphaFoldDB" id="A0A318SKX0"/>
<gene>
    <name evidence="2" type="ORF">DFQ15_102271</name>
</gene>
<comment type="caution">
    <text evidence="2">The sequence shown here is derived from an EMBL/GenBank/DDBJ whole genome shotgun (WGS) entry which is preliminary data.</text>
</comment>
<organism evidence="2 3">
    <name type="scientific">Xylophilus ampelinus</name>
    <dbReference type="NCBI Taxonomy" id="54067"/>
    <lineage>
        <taxon>Bacteria</taxon>
        <taxon>Pseudomonadati</taxon>
        <taxon>Pseudomonadota</taxon>
        <taxon>Betaproteobacteria</taxon>
        <taxon>Burkholderiales</taxon>
        <taxon>Xylophilus</taxon>
    </lineage>
</organism>
<dbReference type="Gene3D" id="3.30.70.100">
    <property type="match status" value="1"/>
</dbReference>
<dbReference type="Pfam" id="PF07045">
    <property type="entry name" value="DUF1330"/>
    <property type="match status" value="1"/>
</dbReference>
<evidence type="ECO:0000313" key="2">
    <source>
        <dbReference type="EMBL" id="PYE79536.1"/>
    </source>
</evidence>
<evidence type="ECO:0000313" key="3">
    <source>
        <dbReference type="Proteomes" id="UP000247540"/>
    </source>
</evidence>
<keyword evidence="3" id="KW-1185">Reference proteome</keyword>
<reference evidence="2 3" key="1">
    <citation type="submission" date="2018-06" db="EMBL/GenBank/DDBJ databases">
        <title>Genomic Encyclopedia of Type Strains, Phase III (KMG-III): the genomes of soil and plant-associated and newly described type strains.</title>
        <authorList>
            <person name="Whitman W."/>
        </authorList>
    </citation>
    <scope>NUCLEOTIDE SEQUENCE [LARGE SCALE GENOMIC DNA]</scope>
    <source>
        <strain evidence="2 3">CECT 7646</strain>
    </source>
</reference>
<dbReference type="Proteomes" id="UP000247540">
    <property type="component" value="Unassembled WGS sequence"/>
</dbReference>
<dbReference type="PANTHER" id="PTHR41521">
    <property type="match status" value="1"/>
</dbReference>
<dbReference type="OrthoDB" id="516779at2"/>
<dbReference type="PANTHER" id="PTHR41521:SF4">
    <property type="entry name" value="BLR0684 PROTEIN"/>
    <property type="match status" value="1"/>
</dbReference>
<dbReference type="EMBL" id="QJTC01000002">
    <property type="protein sequence ID" value="PYE79536.1"/>
    <property type="molecule type" value="Genomic_DNA"/>
</dbReference>
<dbReference type="InterPro" id="IPR011008">
    <property type="entry name" value="Dimeric_a/b-barrel"/>
</dbReference>
<dbReference type="RefSeq" id="WP_110464493.1">
    <property type="nucleotide sequence ID" value="NZ_JAMOFZ010000001.1"/>
</dbReference>
<dbReference type="InterPro" id="IPR010753">
    <property type="entry name" value="DUF1330"/>
</dbReference>
<accession>A0A318SKX0</accession>